<protein>
    <submittedName>
        <fullName evidence="2">Trehalose-6-phosphate synthase</fullName>
        <ecNumber evidence="2">2.4.1.15</ecNumber>
    </submittedName>
</protein>
<dbReference type="PANTHER" id="PTHR10788:SF106">
    <property type="entry name" value="BCDNA.GH08860"/>
    <property type="match status" value="1"/>
</dbReference>
<dbReference type="Pfam" id="PF00982">
    <property type="entry name" value="Glyco_transf_20"/>
    <property type="match status" value="1"/>
</dbReference>
<dbReference type="Gene3D" id="3.40.50.2000">
    <property type="entry name" value="Glycogen Phosphorylase B"/>
    <property type="match status" value="1"/>
</dbReference>
<organism evidence="2 3">
    <name type="scientific">Salmonella enterica I</name>
    <dbReference type="NCBI Taxonomy" id="59201"/>
    <lineage>
        <taxon>Bacteria</taxon>
        <taxon>Pseudomonadati</taxon>
        <taxon>Pseudomonadota</taxon>
        <taxon>Gammaproteobacteria</taxon>
        <taxon>Enterobacterales</taxon>
        <taxon>Enterobacteriaceae</taxon>
        <taxon>Salmonella</taxon>
    </lineage>
</organism>
<name>A0A3S4JE32_SALET</name>
<gene>
    <name evidence="2" type="primary">otsA_4</name>
    <name evidence="2" type="ORF">NCTC6754_05253</name>
</gene>
<dbReference type="InterPro" id="IPR001830">
    <property type="entry name" value="Glyco_trans_20"/>
</dbReference>
<keyword evidence="2" id="KW-0328">Glycosyltransferase</keyword>
<evidence type="ECO:0000313" key="2">
    <source>
        <dbReference type="EMBL" id="VEB58120.1"/>
    </source>
</evidence>
<dbReference type="AlphaFoldDB" id="A0A3S4JE32"/>
<dbReference type="GO" id="GO:0003825">
    <property type="term" value="F:alpha,alpha-trehalose-phosphate synthase (UDP-forming) activity"/>
    <property type="evidence" value="ECO:0007669"/>
    <property type="project" value="UniProtKB-EC"/>
</dbReference>
<dbReference type="Proteomes" id="UP000269208">
    <property type="component" value="Chromosome"/>
</dbReference>
<dbReference type="EMBL" id="LR134190">
    <property type="protein sequence ID" value="VEB58120.1"/>
    <property type="molecule type" value="Genomic_DNA"/>
</dbReference>
<comment type="similarity">
    <text evidence="1">Belongs to the glycosyltransferase 20 family.</text>
</comment>
<dbReference type="PANTHER" id="PTHR10788">
    <property type="entry name" value="TREHALOSE-6-PHOSPHATE SYNTHASE"/>
    <property type="match status" value="1"/>
</dbReference>
<accession>A0A3S4JE32</accession>
<dbReference type="EC" id="2.4.1.15" evidence="2"/>
<evidence type="ECO:0000313" key="3">
    <source>
        <dbReference type="Proteomes" id="UP000269208"/>
    </source>
</evidence>
<evidence type="ECO:0000256" key="1">
    <source>
        <dbReference type="ARBA" id="ARBA00008799"/>
    </source>
</evidence>
<dbReference type="GO" id="GO:0005992">
    <property type="term" value="P:trehalose biosynthetic process"/>
    <property type="evidence" value="ECO:0007669"/>
    <property type="project" value="InterPro"/>
</dbReference>
<sequence>MDNWAGRPLYYLNQHFDRKLLMKIFRYSDVGLVTPLRDGMNLVAKEFVAAQDPANPGVLVLSQFAGAANELDVGVNRQSLRSG</sequence>
<reference evidence="2 3" key="1">
    <citation type="submission" date="2018-12" db="EMBL/GenBank/DDBJ databases">
        <authorList>
            <consortium name="Pathogen Informatics"/>
        </authorList>
    </citation>
    <scope>NUCLEOTIDE SEQUENCE [LARGE SCALE GENOMIC DNA]</scope>
    <source>
        <strain evidence="2 3">NCTC6754</strain>
    </source>
</reference>
<keyword evidence="2" id="KW-0808">Transferase</keyword>
<dbReference type="SUPFAM" id="SSF53756">
    <property type="entry name" value="UDP-Glycosyltransferase/glycogen phosphorylase"/>
    <property type="match status" value="1"/>
</dbReference>
<proteinExistence type="inferred from homology"/>